<protein>
    <submittedName>
        <fullName evidence="1">Uncharacterized protein</fullName>
    </submittedName>
</protein>
<evidence type="ECO:0000313" key="2">
    <source>
        <dbReference type="Proteomes" id="UP000553632"/>
    </source>
</evidence>
<dbReference type="Proteomes" id="UP000553632">
    <property type="component" value="Unassembled WGS sequence"/>
</dbReference>
<keyword evidence="2" id="KW-1185">Reference proteome</keyword>
<gene>
    <name evidence="1" type="ORF">FOZ63_033095</name>
</gene>
<feature type="non-terminal residue" evidence="1">
    <location>
        <position position="612"/>
    </location>
</feature>
<evidence type="ECO:0000313" key="1">
    <source>
        <dbReference type="EMBL" id="KAF4726278.1"/>
    </source>
</evidence>
<dbReference type="AlphaFoldDB" id="A0A7J6RZZ4"/>
<organism evidence="1 2">
    <name type="scientific">Perkinsus olseni</name>
    <name type="common">Perkinsus atlanticus</name>
    <dbReference type="NCBI Taxonomy" id="32597"/>
    <lineage>
        <taxon>Eukaryota</taxon>
        <taxon>Sar</taxon>
        <taxon>Alveolata</taxon>
        <taxon>Perkinsozoa</taxon>
        <taxon>Perkinsea</taxon>
        <taxon>Perkinsida</taxon>
        <taxon>Perkinsidae</taxon>
        <taxon>Perkinsus</taxon>
    </lineage>
</organism>
<reference evidence="1 2" key="1">
    <citation type="submission" date="2020-04" db="EMBL/GenBank/DDBJ databases">
        <title>Perkinsus olseni comparative genomics.</title>
        <authorList>
            <person name="Bogema D.R."/>
        </authorList>
    </citation>
    <scope>NUCLEOTIDE SEQUENCE [LARGE SCALE GENOMIC DNA]</scope>
    <source>
        <strain evidence="1 2">ATCC PRA-207</strain>
    </source>
</reference>
<proteinExistence type="predicted"/>
<sequence length="612" mass="66085">MNRSTGNDHGAQGEARTGSVHVVLCVEAAESGPLQAWARRFPEILKTCVRLRQQPWTEDIRRIVIRAKLEAAAGQFDELNMGKMIGAFLAVAEDDRHLMTLLECFSRLFQRRKDTLEEMLAGARGCCDRLECIVQWIEGTRELFAGGLQPHALGLLTDRIHAVEGSVDTAVAADAAENARPSLEAAEAGRTSSGDVLAGPRGGLDRANRLSEALESARTAVWEPYRSFAEASLVTLAGDALLSALLLTSLDGDGAASRVDGVESCKAIMERLGIPYDQHYSLARFTSSEIYELRRDNPMYSGLLLAAVVEYMVKAGTERVLIAELHGRARPSCCGGDSVVVRGESLPKISMRRSLNQVVSATSRDLQATLKQGVASGADMLVTNVGERVGSVVQELRSLSTLAEEGGDGTTASRVYIVIDRASRPVDVAGCVGDGLSAVDFSLDNAAICSWLLYAVVEQSAQPRSEKPGAERAASASRLTELRGALSRMVLASDETLYDDEETVNSICEICEEITQAQQQLAEESVVEAEATVRSYERYEWLVRGLAAVYGVVRLMPKLSADYWIPPGTFVAWCKEGLGGRAGAPNDDGANAEQLKLCIGHILRMLFLACDE</sequence>
<dbReference type="EMBL" id="JABANO010021762">
    <property type="protein sequence ID" value="KAF4726278.1"/>
    <property type="molecule type" value="Genomic_DNA"/>
</dbReference>
<name>A0A7J6RZZ4_PEROL</name>
<comment type="caution">
    <text evidence="1">The sequence shown here is derived from an EMBL/GenBank/DDBJ whole genome shotgun (WGS) entry which is preliminary data.</text>
</comment>
<accession>A0A7J6RZZ4</accession>